<feature type="domain" description="Toprim" evidence="5">
    <location>
        <begin position="208"/>
        <end position="315"/>
    </location>
</feature>
<dbReference type="Pfam" id="PF08707">
    <property type="entry name" value="PriCT_2"/>
    <property type="match status" value="1"/>
</dbReference>
<evidence type="ECO:0000256" key="2">
    <source>
        <dbReference type="SAM" id="MobiDB-lite"/>
    </source>
</evidence>
<reference evidence="6 7" key="1">
    <citation type="submission" date="2020-02" db="EMBL/GenBank/DDBJ databases">
        <authorList>
            <person name="Yang Z."/>
        </authorList>
    </citation>
    <scope>NUCLEOTIDE SEQUENCE [LARGE SCALE GENOMIC DNA]</scope>
    <source>
        <strain evidence="6 7">HX-7-9</strain>
    </source>
</reference>
<dbReference type="InterPro" id="IPR006171">
    <property type="entry name" value="TOPRIM_dom"/>
</dbReference>
<dbReference type="Pfam" id="PF06048">
    <property type="entry name" value="DUF927"/>
    <property type="match status" value="1"/>
</dbReference>
<evidence type="ECO:0000259" key="5">
    <source>
        <dbReference type="Pfam" id="PF13362"/>
    </source>
</evidence>
<dbReference type="GO" id="GO:0016817">
    <property type="term" value="F:hydrolase activity, acting on acid anhydrides"/>
    <property type="evidence" value="ECO:0007669"/>
    <property type="project" value="InterPro"/>
</dbReference>
<feature type="domain" description="Primase C-terminal 2" evidence="4">
    <location>
        <begin position="10"/>
        <end position="80"/>
    </location>
</feature>
<evidence type="ECO:0000256" key="1">
    <source>
        <dbReference type="SAM" id="Coils"/>
    </source>
</evidence>
<feature type="compositionally biased region" description="Low complexity" evidence="2">
    <location>
        <begin position="378"/>
        <end position="391"/>
    </location>
</feature>
<name>A0A6B2KQS6_9NEIS</name>
<evidence type="ECO:0000259" key="3">
    <source>
        <dbReference type="Pfam" id="PF06048"/>
    </source>
</evidence>
<keyword evidence="7" id="KW-1185">Reference proteome</keyword>
<accession>A0A6B2KQS6</accession>
<protein>
    <submittedName>
        <fullName evidence="6">DUF927 domain-containing protein</fullName>
    </submittedName>
</protein>
<dbReference type="InterPro" id="IPR014819">
    <property type="entry name" value="PriCT_2"/>
</dbReference>
<dbReference type="Pfam" id="PF13362">
    <property type="entry name" value="Toprim_3"/>
    <property type="match status" value="1"/>
</dbReference>
<evidence type="ECO:0000313" key="6">
    <source>
        <dbReference type="EMBL" id="NDV12484.1"/>
    </source>
</evidence>
<feature type="domain" description="DUF927" evidence="3">
    <location>
        <begin position="423"/>
        <end position="694"/>
    </location>
</feature>
<comment type="caution">
    <text evidence="6">The sequence shown here is derived from an EMBL/GenBank/DDBJ whole genome shotgun (WGS) entry which is preliminary data.</text>
</comment>
<feature type="region of interest" description="Disordered" evidence="2">
    <location>
        <begin position="330"/>
        <end position="391"/>
    </location>
</feature>
<sequence>MSHYDHDELASALACLDPHDRDEWVTMAMACKAALGEDGFPIWDNWSQGADNYRTKDARAVWKSVKAGGRVTARTLYHAAKAKGWQPSRPIAPPSPEELARIEDERAAARQEAEALQQAQREAAKAKAAKLWALGRDVSATHPYLVSKGTRPYGARQLRDMLLVPLRVDGELVNLQIISSDGSKRFLTGGQVKGTSLALGWQHDPQTVLLCEGWATGCTLQEATGLPVVVAFNAGNLKAVAERMATSLAETLRVLVCGDTDTSGTGQEAASQAAAILAPRGEVVLPEFSQAQIERHQHATGKAPSDFNDLHQLAGLESVRDTMLVRVKGGKKPHFDMSPQVLEGEKPPSALPDTQKNANIPKIDANHANHANQPQEPNNGEGSSNGGWFAHTENANANHANQNTDKPAVPYGYLLKQDGSRPGVYWLDPEGDKPPRWLCSPLIVDAKTRDGNGSNWGRLLVWFDAEGRLHEWAMPAELPHSDGGALAQELARGGLDVEPGRKARELLTAYIVKAAPQHFARCTQRTGWHDGVFVLHGEVIGAKDGERVILQSDRDESIGMAQAGTLECWRDEVAALASGNSRMVFALSLAFAAPLAELANESGGFHIVGGSSAGKSTALEAAASVWGHPAEYGFKWRATSNGLEGMCASRNDLLVILDELAQVDPREAGEAAYMIANGQGKARSDRTGAIRTPRRWRTLMLSAGEINLSQHMREAGKHARAGQEVRLIDIAADAGAGLGLFDTLAGSASGADLSMAFKRNAAQHYGHAGRAFLRRVVEDRAAVLAAIREGRDSIIAEDVPRGAAGQVLRAAGRFALVAVAGELATAYGLTGWPPGEAMHTAVRLFHEWLAARGGAGDAEVTNGLLSVRAFIEQHGESRFTPWDADPETAARTINRAGFRRTQDDGLNYYVLPSVFRGELCKGFNAPTIARAMVDKGWLKTQREDRCTYAAKLPGMGNKKTEVYLIGPAILEDAA</sequence>
<organism evidence="6 7">
    <name type="scientific">Crenobacter caeni</name>
    <dbReference type="NCBI Taxonomy" id="2705474"/>
    <lineage>
        <taxon>Bacteria</taxon>
        <taxon>Pseudomonadati</taxon>
        <taxon>Pseudomonadota</taxon>
        <taxon>Betaproteobacteria</taxon>
        <taxon>Neisseriales</taxon>
        <taxon>Neisseriaceae</taxon>
        <taxon>Crenobacter</taxon>
    </lineage>
</organism>
<keyword evidence="1" id="KW-0175">Coiled coil</keyword>
<evidence type="ECO:0000259" key="4">
    <source>
        <dbReference type="Pfam" id="PF08707"/>
    </source>
</evidence>
<dbReference type="Proteomes" id="UP000482578">
    <property type="component" value="Unassembled WGS sequence"/>
</dbReference>
<evidence type="ECO:0000313" key="7">
    <source>
        <dbReference type="Proteomes" id="UP000482578"/>
    </source>
</evidence>
<feature type="coiled-coil region" evidence="1">
    <location>
        <begin position="99"/>
        <end position="129"/>
    </location>
</feature>
<proteinExistence type="predicted"/>
<dbReference type="EMBL" id="JAAGAA010000005">
    <property type="protein sequence ID" value="NDV12484.1"/>
    <property type="molecule type" value="Genomic_DNA"/>
</dbReference>
<dbReference type="InterPro" id="IPR009270">
    <property type="entry name" value="DUF927"/>
</dbReference>
<dbReference type="AlphaFoldDB" id="A0A6B2KQS6"/>
<gene>
    <name evidence="6" type="ORF">GZH52_06690</name>
</gene>